<name>A0A0A9F8P3_ARUDO</name>
<protein>
    <submittedName>
        <fullName evidence="1">Uncharacterized protein</fullName>
    </submittedName>
</protein>
<organism evidence="1">
    <name type="scientific">Arundo donax</name>
    <name type="common">Giant reed</name>
    <name type="synonym">Donax arundinaceus</name>
    <dbReference type="NCBI Taxonomy" id="35708"/>
    <lineage>
        <taxon>Eukaryota</taxon>
        <taxon>Viridiplantae</taxon>
        <taxon>Streptophyta</taxon>
        <taxon>Embryophyta</taxon>
        <taxon>Tracheophyta</taxon>
        <taxon>Spermatophyta</taxon>
        <taxon>Magnoliopsida</taxon>
        <taxon>Liliopsida</taxon>
        <taxon>Poales</taxon>
        <taxon>Poaceae</taxon>
        <taxon>PACMAD clade</taxon>
        <taxon>Arundinoideae</taxon>
        <taxon>Arundineae</taxon>
        <taxon>Arundo</taxon>
    </lineage>
</organism>
<evidence type="ECO:0000313" key="1">
    <source>
        <dbReference type="EMBL" id="JAE06521.1"/>
    </source>
</evidence>
<reference evidence="1" key="1">
    <citation type="submission" date="2014-09" db="EMBL/GenBank/DDBJ databases">
        <authorList>
            <person name="Magalhaes I.L.F."/>
            <person name="Oliveira U."/>
            <person name="Santos F.R."/>
            <person name="Vidigal T.H.D.A."/>
            <person name="Brescovit A.D."/>
            <person name="Santos A.J."/>
        </authorList>
    </citation>
    <scope>NUCLEOTIDE SEQUENCE</scope>
    <source>
        <tissue evidence="1">Shoot tissue taken approximately 20 cm above the soil surface</tissue>
    </source>
</reference>
<proteinExistence type="predicted"/>
<accession>A0A0A9F8P3</accession>
<reference evidence="1" key="2">
    <citation type="journal article" date="2015" name="Data Brief">
        <title>Shoot transcriptome of the giant reed, Arundo donax.</title>
        <authorList>
            <person name="Barrero R.A."/>
            <person name="Guerrero F.D."/>
            <person name="Moolhuijzen P."/>
            <person name="Goolsby J.A."/>
            <person name="Tidwell J."/>
            <person name="Bellgard S.E."/>
            <person name="Bellgard M.I."/>
        </authorList>
    </citation>
    <scope>NUCLEOTIDE SEQUENCE</scope>
    <source>
        <tissue evidence="1">Shoot tissue taken approximately 20 cm above the soil surface</tissue>
    </source>
</reference>
<dbReference type="EMBL" id="GBRH01191375">
    <property type="protein sequence ID" value="JAE06521.1"/>
    <property type="molecule type" value="Transcribed_RNA"/>
</dbReference>
<sequence>MKLNKTCTSFKPTFK</sequence>